<comment type="caution">
    <text evidence="2">The sequence shown here is derived from an EMBL/GenBank/DDBJ whole genome shotgun (WGS) entry which is preliminary data.</text>
</comment>
<gene>
    <name evidence="2" type="ORF">N7541_000677</name>
</gene>
<proteinExistence type="predicted"/>
<name>A0A9W9RUT9_PENBR</name>
<dbReference type="CDD" id="cd00118">
    <property type="entry name" value="LysM"/>
    <property type="match status" value="1"/>
</dbReference>
<evidence type="ECO:0000313" key="2">
    <source>
        <dbReference type="EMBL" id="KAJ5366736.1"/>
    </source>
</evidence>
<keyword evidence="3" id="KW-1185">Reference proteome</keyword>
<dbReference type="InterPro" id="IPR018392">
    <property type="entry name" value="LysM"/>
</dbReference>
<accession>A0A9W9RUT9</accession>
<organism evidence="2 3">
    <name type="scientific">Penicillium brevicompactum</name>
    <dbReference type="NCBI Taxonomy" id="5074"/>
    <lineage>
        <taxon>Eukaryota</taxon>
        <taxon>Fungi</taxon>
        <taxon>Dikarya</taxon>
        <taxon>Ascomycota</taxon>
        <taxon>Pezizomycotina</taxon>
        <taxon>Eurotiomycetes</taxon>
        <taxon>Eurotiomycetidae</taxon>
        <taxon>Eurotiales</taxon>
        <taxon>Aspergillaceae</taxon>
        <taxon>Penicillium</taxon>
    </lineage>
</organism>
<protein>
    <recommendedName>
        <fullName evidence="1">LysM domain-containing protein</fullName>
    </recommendedName>
</protein>
<dbReference type="AlphaFoldDB" id="A0A9W9RUT9"/>
<dbReference type="Proteomes" id="UP001148299">
    <property type="component" value="Unassembled WGS sequence"/>
</dbReference>
<reference evidence="2" key="1">
    <citation type="submission" date="2022-12" db="EMBL/GenBank/DDBJ databases">
        <authorList>
            <person name="Petersen C."/>
        </authorList>
    </citation>
    <scope>NUCLEOTIDE SEQUENCE</scope>
    <source>
        <strain evidence="2">IBT 35675</strain>
    </source>
</reference>
<feature type="domain" description="LysM" evidence="1">
    <location>
        <begin position="111"/>
        <end position="159"/>
    </location>
</feature>
<evidence type="ECO:0000313" key="3">
    <source>
        <dbReference type="Proteomes" id="UP001148299"/>
    </source>
</evidence>
<dbReference type="Gene3D" id="3.10.350.10">
    <property type="entry name" value="LysM domain"/>
    <property type="match status" value="1"/>
</dbReference>
<dbReference type="PROSITE" id="PS51782">
    <property type="entry name" value="LYSM"/>
    <property type="match status" value="1"/>
</dbReference>
<dbReference type="SUPFAM" id="SSF54106">
    <property type="entry name" value="LysM domain"/>
    <property type="match status" value="1"/>
</dbReference>
<dbReference type="InterPro" id="IPR036779">
    <property type="entry name" value="LysM_dom_sf"/>
</dbReference>
<evidence type="ECO:0000259" key="1">
    <source>
        <dbReference type="PROSITE" id="PS51782"/>
    </source>
</evidence>
<dbReference type="Pfam" id="PF01476">
    <property type="entry name" value="LysM"/>
    <property type="match status" value="1"/>
</dbReference>
<reference evidence="2" key="2">
    <citation type="journal article" date="2023" name="IMA Fungus">
        <title>Comparative genomic study of the Penicillium genus elucidates a diverse pangenome and 15 lateral gene transfer events.</title>
        <authorList>
            <person name="Petersen C."/>
            <person name="Sorensen T."/>
            <person name="Nielsen M.R."/>
            <person name="Sondergaard T.E."/>
            <person name="Sorensen J.L."/>
            <person name="Fitzpatrick D.A."/>
            <person name="Frisvad J.C."/>
            <person name="Nielsen K.L."/>
        </authorList>
    </citation>
    <scope>NUCLEOTIDE SEQUENCE</scope>
    <source>
        <strain evidence="2">IBT 35675</strain>
    </source>
</reference>
<dbReference type="EMBL" id="JAPZBR010000001">
    <property type="protein sequence ID" value="KAJ5366736.1"/>
    <property type="molecule type" value="Genomic_DNA"/>
</dbReference>
<sequence>MHLAENAKLNSESSSAAHDGLSRNQVYKKGDALTQDQSSPILKINQPPQSNIKPDLPSAHNGLHPIFLHFGTRFPGHCQRHCERRGSRKHRHTGKADARIDSPAKEAYCLQNYSISIGDTCWDIIARFNNQFTIAELLCWNSEINPSCSNLIPGRNLCVAVGASAPQC</sequence>